<feature type="chain" id="PRO_5045935233" description="Lipoprotein" evidence="2">
    <location>
        <begin position="21"/>
        <end position="205"/>
    </location>
</feature>
<comment type="caution">
    <text evidence="3">The sequence shown here is derived from an EMBL/GenBank/DDBJ whole genome shotgun (WGS) entry which is preliminary data.</text>
</comment>
<protein>
    <recommendedName>
        <fullName evidence="5">Lipoprotein</fullName>
    </recommendedName>
</protein>
<dbReference type="RefSeq" id="WP_131462298.1">
    <property type="nucleotide sequence ID" value="NZ_SJJY01000003.1"/>
</dbReference>
<evidence type="ECO:0000313" key="3">
    <source>
        <dbReference type="EMBL" id="TCC23406.1"/>
    </source>
</evidence>
<keyword evidence="2" id="KW-0732">Signal</keyword>
<proteinExistence type="predicted"/>
<evidence type="ECO:0000313" key="4">
    <source>
        <dbReference type="Proteomes" id="UP000292385"/>
    </source>
</evidence>
<dbReference type="Proteomes" id="UP000292385">
    <property type="component" value="Unassembled WGS sequence"/>
</dbReference>
<organism evidence="3 4">
    <name type="scientific">Kribbella speibonae</name>
    <dbReference type="NCBI Taxonomy" id="1572660"/>
    <lineage>
        <taxon>Bacteria</taxon>
        <taxon>Bacillati</taxon>
        <taxon>Actinomycetota</taxon>
        <taxon>Actinomycetes</taxon>
        <taxon>Propionibacteriales</taxon>
        <taxon>Kribbellaceae</taxon>
        <taxon>Kribbella</taxon>
    </lineage>
</organism>
<sequence>MPRRPLLAAAATLSTLTLLTACNGSPEAGRPNTTPTTPSTTPTPTPTPTAPSTPTWTPEQQVAITAAKARYVAATAAADQALTRPTAFDRPALEKAGLSSERILELYDQAQSLADRALYQAGTVTIVSTAVKSVKLDGPQPEVVLTSCLDASKVILRFQKDGKPVPVLPGGSGRRHVFEARLVYAAAASGGQMWFLSSIQGGAKC</sequence>
<feature type="signal peptide" evidence="2">
    <location>
        <begin position="1"/>
        <end position="20"/>
    </location>
</feature>
<dbReference type="PROSITE" id="PS51257">
    <property type="entry name" value="PROKAR_LIPOPROTEIN"/>
    <property type="match status" value="1"/>
</dbReference>
<feature type="compositionally biased region" description="Low complexity" evidence="1">
    <location>
        <begin position="31"/>
        <end position="40"/>
    </location>
</feature>
<gene>
    <name evidence="3" type="ORF">E0H58_16600</name>
</gene>
<evidence type="ECO:0008006" key="5">
    <source>
        <dbReference type="Google" id="ProtNLM"/>
    </source>
</evidence>
<reference evidence="3 4" key="1">
    <citation type="submission" date="2019-02" db="EMBL/GenBank/DDBJ databases">
        <title>Kribbella capetownensis sp. nov. and Kribbella speibonae sp. nov., isolated from soil.</title>
        <authorList>
            <person name="Curtis S.M."/>
            <person name="Norton I."/>
            <person name="Everest G.J."/>
            <person name="Meyers P.R."/>
        </authorList>
    </citation>
    <scope>NUCLEOTIDE SEQUENCE [LARGE SCALE GENOMIC DNA]</scope>
    <source>
        <strain evidence="3 4">SK5</strain>
    </source>
</reference>
<dbReference type="EMBL" id="SJJY01000003">
    <property type="protein sequence ID" value="TCC23406.1"/>
    <property type="molecule type" value="Genomic_DNA"/>
</dbReference>
<keyword evidence="4" id="KW-1185">Reference proteome</keyword>
<feature type="region of interest" description="Disordered" evidence="1">
    <location>
        <begin position="22"/>
        <end position="57"/>
    </location>
</feature>
<accession>A0ABY2A7J4</accession>
<feature type="compositionally biased region" description="Pro residues" evidence="1">
    <location>
        <begin position="41"/>
        <end position="51"/>
    </location>
</feature>
<evidence type="ECO:0000256" key="2">
    <source>
        <dbReference type="SAM" id="SignalP"/>
    </source>
</evidence>
<name>A0ABY2A7J4_9ACTN</name>
<evidence type="ECO:0000256" key="1">
    <source>
        <dbReference type="SAM" id="MobiDB-lite"/>
    </source>
</evidence>